<dbReference type="Pfam" id="PF00791">
    <property type="entry name" value="ZU5"/>
    <property type="match status" value="1"/>
</dbReference>
<sequence length="417" mass="45857">MLVLVVAIISCKKKPHIEPEPDPEVVIPGAVKTPHAELVGTAVSQTIGAAGGTLTVPNSQLKLVIPPGAVDKDINFSVQEVKTTLPNGGVSSDTYRFLPEDVQFQKDVQIVMPFKYENHMAIGTIRPIYQDKHGYWHVVKNGILNRSEETITANTRHFSDWSSIPLYYIEITGKKRLEKGESTTLTVKHWPTLPSGNPGDDDDMLAPEGEISSKLVKEWRLYGTGGTENRGTVTRGESTSATFTAPSTYPPYQRVTGIEAVVKGVDGWQDQNLQIYVDRLAENYCYALVDGTSTDSFGVGGINVAPGDGMSVTFTSHNSTRISINAPKNTFGKYDFNEGTWVSFSYFLGNYFSTTYTDCIPAGNLFTKGDIVVIENKNGLITGNIEGVIRMREKTSSGNYCWIKSVPIEVDFRYKAK</sequence>
<feature type="region of interest" description="Disordered" evidence="1">
    <location>
        <begin position="226"/>
        <end position="245"/>
    </location>
</feature>
<dbReference type="EMBL" id="JBBEUB010000008">
    <property type="protein sequence ID" value="MEJ2904892.1"/>
    <property type="molecule type" value="Genomic_DNA"/>
</dbReference>
<name>A0ABU8NTU8_9SPHI</name>
<keyword evidence="4" id="KW-1185">Reference proteome</keyword>
<evidence type="ECO:0000259" key="2">
    <source>
        <dbReference type="Pfam" id="PF00791"/>
    </source>
</evidence>
<organism evidence="3 4">
    <name type="scientific">Pedobacter panaciterrae</name>
    <dbReference type="NCBI Taxonomy" id="363849"/>
    <lineage>
        <taxon>Bacteria</taxon>
        <taxon>Pseudomonadati</taxon>
        <taxon>Bacteroidota</taxon>
        <taxon>Sphingobacteriia</taxon>
        <taxon>Sphingobacteriales</taxon>
        <taxon>Sphingobacteriaceae</taxon>
        <taxon>Pedobacter</taxon>
    </lineage>
</organism>
<dbReference type="RefSeq" id="WP_288882667.1">
    <property type="nucleotide sequence ID" value="NZ_CBFGNQ010000008.1"/>
</dbReference>
<evidence type="ECO:0000256" key="1">
    <source>
        <dbReference type="SAM" id="MobiDB-lite"/>
    </source>
</evidence>
<dbReference type="InterPro" id="IPR000906">
    <property type="entry name" value="ZU5_dom"/>
</dbReference>
<evidence type="ECO:0000313" key="4">
    <source>
        <dbReference type="Proteomes" id="UP001378956"/>
    </source>
</evidence>
<feature type="compositionally biased region" description="Polar residues" evidence="1">
    <location>
        <begin position="229"/>
        <end position="245"/>
    </location>
</feature>
<protein>
    <recommendedName>
        <fullName evidence="2">ZU5 domain-containing protein</fullName>
    </recommendedName>
</protein>
<proteinExistence type="predicted"/>
<gene>
    <name evidence="3" type="ORF">WAE58_20775</name>
</gene>
<dbReference type="Gene3D" id="2.60.220.30">
    <property type="match status" value="1"/>
</dbReference>
<dbReference type="Proteomes" id="UP001378956">
    <property type="component" value="Unassembled WGS sequence"/>
</dbReference>
<evidence type="ECO:0000313" key="3">
    <source>
        <dbReference type="EMBL" id="MEJ2904892.1"/>
    </source>
</evidence>
<feature type="domain" description="ZU5" evidence="2">
    <location>
        <begin position="43"/>
        <end position="114"/>
    </location>
</feature>
<reference evidence="3 4" key="1">
    <citation type="submission" date="2024-03" db="EMBL/GenBank/DDBJ databases">
        <title>Sequence of Lycoming College Course Isolates.</title>
        <authorList>
            <person name="Plotts O."/>
            <person name="Newman J."/>
        </authorList>
    </citation>
    <scope>NUCLEOTIDE SEQUENCE [LARGE SCALE GENOMIC DNA]</scope>
    <source>
        <strain evidence="3 4">CJB-3</strain>
    </source>
</reference>
<comment type="caution">
    <text evidence="3">The sequence shown here is derived from an EMBL/GenBank/DDBJ whole genome shotgun (WGS) entry which is preliminary data.</text>
</comment>
<accession>A0ABU8NTU8</accession>